<dbReference type="Gene3D" id="3.40.50.300">
    <property type="entry name" value="P-loop containing nucleotide triphosphate hydrolases"/>
    <property type="match status" value="1"/>
</dbReference>
<dbReference type="InterPro" id="IPR007111">
    <property type="entry name" value="NACHT_NTPase"/>
</dbReference>
<dbReference type="RefSeq" id="WP_262309225.1">
    <property type="nucleotide sequence ID" value="NZ_CP106679.1"/>
</dbReference>
<proteinExistence type="predicted"/>
<name>A0ABY6CMQ1_9BACT</name>
<evidence type="ECO:0000313" key="3">
    <source>
        <dbReference type="Proteomes" id="UP001065174"/>
    </source>
</evidence>
<dbReference type="Proteomes" id="UP001065174">
    <property type="component" value="Chromosome"/>
</dbReference>
<feature type="domain" description="NACHT" evidence="1">
    <location>
        <begin position="97"/>
        <end position="212"/>
    </location>
</feature>
<evidence type="ECO:0000313" key="2">
    <source>
        <dbReference type="EMBL" id="UXP31786.1"/>
    </source>
</evidence>
<evidence type="ECO:0000259" key="1">
    <source>
        <dbReference type="PROSITE" id="PS50837"/>
    </source>
</evidence>
<reference evidence="2" key="1">
    <citation type="submission" date="2022-09" db="EMBL/GenBank/DDBJ databases">
        <title>Comparative genomics and taxonomic characterization of three novel marine species of genus Reichenbachiella exhibiting antioxidant and polysaccharide degradation activities.</title>
        <authorList>
            <person name="Muhammad N."/>
            <person name="Lee Y.-J."/>
            <person name="Ko J."/>
            <person name="Kim S.-G."/>
        </authorList>
    </citation>
    <scope>NUCLEOTIDE SEQUENCE</scope>
    <source>
        <strain evidence="2">BKB1-1</strain>
    </source>
</reference>
<dbReference type="PANTHER" id="PTHR46844">
    <property type="entry name" value="SLR5058 PROTEIN"/>
    <property type="match status" value="1"/>
</dbReference>
<dbReference type="PANTHER" id="PTHR46844:SF1">
    <property type="entry name" value="SLR5058 PROTEIN"/>
    <property type="match status" value="1"/>
</dbReference>
<protein>
    <submittedName>
        <fullName evidence="2">NACHT domain-containing protein</fullName>
    </submittedName>
</protein>
<keyword evidence="3" id="KW-1185">Reference proteome</keyword>
<dbReference type="SUPFAM" id="SSF52540">
    <property type="entry name" value="P-loop containing nucleoside triphosphate hydrolases"/>
    <property type="match status" value="1"/>
</dbReference>
<accession>A0ABY6CMQ1</accession>
<sequence length="621" mass="72660">MEEKILETFVSSFVTELVKESKSIFSDLADEGSQLIKTGLKRYLTKQKDKYSHLKTLLRGNTPVYLYDIYYPLKLINRDDESVIKTNVVSEVFSKSNFITIIGDAGSGKSTLIKHLFLNSIYTKHSIPILVELRYLNEYDSNLDSYIIDKVLENKIAENPKILERLFQGGKFTFFLDGYDELNSEIKTQVIESLNSFINQFPENNFILTTRPYSDIEHLQLFHNYYVKSLSLEEGEIEGFVYKQLEAEKEVAGKIVESIETNDSEYIQSFLTNPLLLSLFILTFQSNAAVPGKKYIFYRRVIQALFSEHDSKTKLGFVREKHSNLKQEEFEELLKVFCFLSYFESNYSWDIDYIFEKFDQIKKKKNLAFANNKVVQDLKSAIALWVEDNGEYSFAHRSLQEYFSALFVKNLNPDDNARIYQKIIDRFAGHRRSLNEIENFLSLLEEMDSLNFKRYYYLPLLNELRSQIDSSSNENLYLSLLKFFARGVVIPTERAVDHRRSNRYFIDVIINDPIVYRAIFIHLPFTRELDNVLRHSVRKPDCKIKTANDTFKLPGDGKGNEKEFPFINFDKTIPDEFNNECYKPVLKIAKDLDKFIDREILKTESFIKNSIDTDKDLVDLI</sequence>
<dbReference type="EMBL" id="CP106679">
    <property type="protein sequence ID" value="UXP31786.1"/>
    <property type="molecule type" value="Genomic_DNA"/>
</dbReference>
<dbReference type="Pfam" id="PF05729">
    <property type="entry name" value="NACHT"/>
    <property type="match status" value="1"/>
</dbReference>
<organism evidence="2 3">
    <name type="scientific">Reichenbachiella agarivorans</name>
    <dbReference type="NCBI Taxonomy" id="2979464"/>
    <lineage>
        <taxon>Bacteria</taxon>
        <taxon>Pseudomonadati</taxon>
        <taxon>Bacteroidota</taxon>
        <taxon>Cytophagia</taxon>
        <taxon>Cytophagales</taxon>
        <taxon>Reichenbachiellaceae</taxon>
        <taxon>Reichenbachiella</taxon>
    </lineage>
</organism>
<gene>
    <name evidence="2" type="ORF">N6H18_15670</name>
</gene>
<dbReference type="PROSITE" id="PS50837">
    <property type="entry name" value="NACHT"/>
    <property type="match status" value="1"/>
</dbReference>
<dbReference type="InterPro" id="IPR027417">
    <property type="entry name" value="P-loop_NTPase"/>
</dbReference>